<organism evidence="2 3">
    <name type="scientific">Yinghuangia aomiensis</name>
    <dbReference type="NCBI Taxonomy" id="676205"/>
    <lineage>
        <taxon>Bacteria</taxon>
        <taxon>Bacillati</taxon>
        <taxon>Actinomycetota</taxon>
        <taxon>Actinomycetes</taxon>
        <taxon>Kitasatosporales</taxon>
        <taxon>Streptomycetaceae</taxon>
        <taxon>Yinghuangia</taxon>
    </lineage>
</organism>
<evidence type="ECO:0000256" key="1">
    <source>
        <dbReference type="SAM" id="MobiDB-lite"/>
    </source>
</evidence>
<dbReference type="EMBL" id="BAABHS010000053">
    <property type="protein sequence ID" value="GAA4994704.1"/>
    <property type="molecule type" value="Genomic_DNA"/>
</dbReference>
<proteinExistence type="predicted"/>
<evidence type="ECO:0000313" key="2">
    <source>
        <dbReference type="EMBL" id="GAA4994704.1"/>
    </source>
</evidence>
<accession>A0ABP9ICI8</accession>
<reference evidence="3" key="1">
    <citation type="journal article" date="2019" name="Int. J. Syst. Evol. Microbiol.">
        <title>The Global Catalogue of Microorganisms (GCM) 10K type strain sequencing project: providing services to taxonomists for standard genome sequencing and annotation.</title>
        <authorList>
            <consortium name="The Broad Institute Genomics Platform"/>
            <consortium name="The Broad Institute Genome Sequencing Center for Infectious Disease"/>
            <person name="Wu L."/>
            <person name="Ma J."/>
        </authorList>
    </citation>
    <scope>NUCLEOTIDE SEQUENCE [LARGE SCALE GENOMIC DNA]</scope>
    <source>
        <strain evidence="3">JCM 17986</strain>
    </source>
</reference>
<feature type="region of interest" description="Disordered" evidence="1">
    <location>
        <begin position="1"/>
        <end position="26"/>
    </location>
</feature>
<dbReference type="Proteomes" id="UP001500466">
    <property type="component" value="Unassembled WGS sequence"/>
</dbReference>
<name>A0ABP9ICI8_9ACTN</name>
<evidence type="ECO:0000313" key="3">
    <source>
        <dbReference type="Proteomes" id="UP001500466"/>
    </source>
</evidence>
<comment type="caution">
    <text evidence="2">The sequence shown here is derived from an EMBL/GenBank/DDBJ whole genome shotgun (WGS) entry which is preliminary data.</text>
</comment>
<gene>
    <name evidence="2" type="ORF">GCM10023205_79440</name>
</gene>
<keyword evidence="3" id="KW-1185">Reference proteome</keyword>
<sequence length="145" mass="15497">MRESERGRRAHIAGRCRSAPAGQDSDGAQVLPFPRIADAQADVRHVHGGLVPEPQAYTATRGFAANRGQSNSDQAKRLAAGDQRGPVAVEVEWGRSATIRRPAMYPESTGRSQAWQIRAAAGVVIRCSCGTHSPGDVARLSARRS</sequence>
<protein>
    <submittedName>
        <fullName evidence="2">Uncharacterized protein</fullName>
    </submittedName>
</protein>